<dbReference type="AlphaFoldDB" id="A0A143PNI2"/>
<gene>
    <name evidence="3" type="ORF">LuPra_03447</name>
</gene>
<evidence type="ECO:0000256" key="1">
    <source>
        <dbReference type="SAM" id="SignalP"/>
    </source>
</evidence>
<name>A0A143PNI2_LUTPR</name>
<dbReference type="RefSeq" id="WP_110171878.1">
    <property type="nucleotide sequence ID" value="NZ_CP015136.1"/>
</dbReference>
<proteinExistence type="predicted"/>
<dbReference type="OrthoDB" id="9814708at2"/>
<evidence type="ECO:0000313" key="4">
    <source>
        <dbReference type="Proteomes" id="UP000076079"/>
    </source>
</evidence>
<dbReference type="PATRIC" id="fig|1813736.3.peg.3656"/>
<sequence precursor="true">MAQSATTSRLQVSLVALAATAALGAGLLATAPAAPSGTAVAAAQADNTLNAQEKAAGWRLLFDGSTTKGWRNAHADAFPDKGWVVKDGLLSVVESGGAESAHGGDIVTMDEYGDFELKADVKLTKGANSGIKYFVTEKLGTPGRGSAIGLEFQLLDDAVHPDAKAGRDGNRTFGSLYDLIAAPATKPVKPIGEWNTAHIVSKGTKVEHWLNGTKLIEFDRASESFKKLVAISKYKEYAGFGQAKSGHLLLQDHGNTVYFRNIKVKGTALPNT</sequence>
<dbReference type="KEGG" id="abac:LuPra_03447"/>
<dbReference type="InterPro" id="IPR010496">
    <property type="entry name" value="AL/BT2_dom"/>
</dbReference>
<feature type="signal peptide" evidence="1">
    <location>
        <begin position="1"/>
        <end position="24"/>
    </location>
</feature>
<organism evidence="3 4">
    <name type="scientific">Luteitalea pratensis</name>
    <dbReference type="NCBI Taxonomy" id="1855912"/>
    <lineage>
        <taxon>Bacteria</taxon>
        <taxon>Pseudomonadati</taxon>
        <taxon>Acidobacteriota</taxon>
        <taxon>Vicinamibacteria</taxon>
        <taxon>Vicinamibacterales</taxon>
        <taxon>Vicinamibacteraceae</taxon>
        <taxon>Luteitalea</taxon>
    </lineage>
</organism>
<dbReference type="Pfam" id="PF06439">
    <property type="entry name" value="3keto-disac_hyd"/>
    <property type="match status" value="1"/>
</dbReference>
<dbReference type="Gene3D" id="2.60.120.560">
    <property type="entry name" value="Exo-inulinase, domain 1"/>
    <property type="match status" value="1"/>
</dbReference>
<feature type="domain" description="3-keto-alpha-glucoside-1,2-lyase/3-keto-2-hydroxy-glucal hydratase" evidence="2">
    <location>
        <begin position="57"/>
        <end position="265"/>
    </location>
</feature>
<protein>
    <recommendedName>
        <fullName evidence="2">3-keto-alpha-glucoside-1,2-lyase/3-keto-2-hydroxy-glucal hydratase domain-containing protein</fullName>
    </recommendedName>
</protein>
<reference evidence="4" key="2">
    <citation type="submission" date="2016-04" db="EMBL/GenBank/DDBJ databases">
        <title>First Complete Genome Sequence of a Subdivision 6 Acidobacterium.</title>
        <authorList>
            <person name="Huang S."/>
            <person name="Vieira S."/>
            <person name="Bunk B."/>
            <person name="Riedel T."/>
            <person name="Sproeer C."/>
            <person name="Overmann J."/>
        </authorList>
    </citation>
    <scope>NUCLEOTIDE SEQUENCE [LARGE SCALE GENOMIC DNA]</scope>
    <source>
        <strain evidence="4">DSM 100886 HEG_-6_39</strain>
    </source>
</reference>
<dbReference type="EMBL" id="CP015136">
    <property type="protein sequence ID" value="AMY10217.1"/>
    <property type="molecule type" value="Genomic_DNA"/>
</dbReference>
<dbReference type="STRING" id="1855912.LuPra_03447"/>
<feature type="chain" id="PRO_5007511714" description="3-keto-alpha-glucoside-1,2-lyase/3-keto-2-hydroxy-glucal hydratase domain-containing protein" evidence="1">
    <location>
        <begin position="25"/>
        <end position="272"/>
    </location>
</feature>
<accession>A0A143PNI2</accession>
<dbReference type="GO" id="GO:0016787">
    <property type="term" value="F:hydrolase activity"/>
    <property type="evidence" value="ECO:0007669"/>
    <property type="project" value="InterPro"/>
</dbReference>
<evidence type="ECO:0000259" key="2">
    <source>
        <dbReference type="Pfam" id="PF06439"/>
    </source>
</evidence>
<reference evidence="3 4" key="1">
    <citation type="journal article" date="2016" name="Genome Announc.">
        <title>First Complete Genome Sequence of a Subdivision 6 Acidobacterium Strain.</title>
        <authorList>
            <person name="Huang S."/>
            <person name="Vieira S."/>
            <person name="Bunk B."/>
            <person name="Riedel T."/>
            <person name="Sproer C."/>
            <person name="Overmann J."/>
        </authorList>
    </citation>
    <scope>NUCLEOTIDE SEQUENCE [LARGE SCALE GENOMIC DNA]</scope>
    <source>
        <strain evidence="4">DSM 100886 HEG_-6_39</strain>
    </source>
</reference>
<keyword evidence="1" id="KW-0732">Signal</keyword>
<keyword evidence="4" id="KW-1185">Reference proteome</keyword>
<evidence type="ECO:0000313" key="3">
    <source>
        <dbReference type="EMBL" id="AMY10217.1"/>
    </source>
</evidence>
<dbReference type="Proteomes" id="UP000076079">
    <property type="component" value="Chromosome"/>
</dbReference>